<evidence type="ECO:0000313" key="2">
    <source>
        <dbReference type="EMBL" id="ODC03941.1"/>
    </source>
</evidence>
<evidence type="ECO:0000313" key="3">
    <source>
        <dbReference type="Proteomes" id="UP000094291"/>
    </source>
</evidence>
<dbReference type="PANTHER" id="PTHR33055:SF3">
    <property type="entry name" value="PUTATIVE TRANSPOSASE FOR IS117-RELATED"/>
    <property type="match status" value="1"/>
</dbReference>
<proteinExistence type="predicted"/>
<organism evidence="2 3">
    <name type="scientific">Terasakiispira papahanaumokuakeensis</name>
    <dbReference type="NCBI Taxonomy" id="197479"/>
    <lineage>
        <taxon>Bacteria</taxon>
        <taxon>Pseudomonadati</taxon>
        <taxon>Pseudomonadota</taxon>
        <taxon>Gammaproteobacteria</taxon>
        <taxon>Oceanospirillales</taxon>
        <taxon>Terasakiispira</taxon>
    </lineage>
</organism>
<dbReference type="GO" id="GO:0003677">
    <property type="term" value="F:DNA binding"/>
    <property type="evidence" value="ECO:0007669"/>
    <property type="project" value="InterPro"/>
</dbReference>
<dbReference type="STRING" id="197479.BFW38_10715"/>
<sequence>MVIPFSSTHLYSKPIWLLSSTGSSVNRPARLSKAGNAYLRSALYMPVMSAVRYDPRAKAFYEALIARGKKKIQTQCAVMRQYLTVLWACIQTKTAFDSTPLFSDEHMKT</sequence>
<dbReference type="Proteomes" id="UP000094291">
    <property type="component" value="Unassembled WGS sequence"/>
</dbReference>
<gene>
    <name evidence="2" type="ORF">BFW38_10715</name>
</gene>
<dbReference type="Pfam" id="PF02371">
    <property type="entry name" value="Transposase_20"/>
    <property type="match status" value="1"/>
</dbReference>
<dbReference type="AlphaFoldDB" id="A0A1E2VAD6"/>
<dbReference type="GO" id="GO:0004803">
    <property type="term" value="F:transposase activity"/>
    <property type="evidence" value="ECO:0007669"/>
    <property type="project" value="InterPro"/>
</dbReference>
<dbReference type="GO" id="GO:0006313">
    <property type="term" value="P:DNA transposition"/>
    <property type="evidence" value="ECO:0007669"/>
    <property type="project" value="InterPro"/>
</dbReference>
<reference evidence="2 3" key="1">
    <citation type="submission" date="2016-08" db="EMBL/GenBank/DDBJ databases">
        <authorList>
            <person name="Seilhamer J.J."/>
        </authorList>
    </citation>
    <scope>NUCLEOTIDE SEQUENCE [LARGE SCALE GENOMIC DNA]</scope>
    <source>
        <strain evidence="2 3">PH27A</strain>
    </source>
</reference>
<protein>
    <recommendedName>
        <fullName evidence="1">Transposase IS116/IS110/IS902 C-terminal domain-containing protein</fullName>
    </recommendedName>
</protein>
<dbReference type="PANTHER" id="PTHR33055">
    <property type="entry name" value="TRANSPOSASE FOR INSERTION SEQUENCE ELEMENT IS1111A"/>
    <property type="match status" value="1"/>
</dbReference>
<dbReference type="InterPro" id="IPR047650">
    <property type="entry name" value="Transpos_IS110"/>
</dbReference>
<keyword evidence="3" id="KW-1185">Reference proteome</keyword>
<evidence type="ECO:0000259" key="1">
    <source>
        <dbReference type="Pfam" id="PF02371"/>
    </source>
</evidence>
<dbReference type="EMBL" id="MDTQ01000001">
    <property type="protein sequence ID" value="ODC03941.1"/>
    <property type="molecule type" value="Genomic_DNA"/>
</dbReference>
<feature type="domain" description="Transposase IS116/IS110/IS902 C-terminal" evidence="1">
    <location>
        <begin position="20"/>
        <end position="62"/>
    </location>
</feature>
<comment type="caution">
    <text evidence="2">The sequence shown here is derived from an EMBL/GenBank/DDBJ whole genome shotgun (WGS) entry which is preliminary data.</text>
</comment>
<dbReference type="InterPro" id="IPR003346">
    <property type="entry name" value="Transposase_20"/>
</dbReference>
<accession>A0A1E2VAD6</accession>
<name>A0A1E2VAD6_9GAMM</name>